<evidence type="ECO:0000256" key="2">
    <source>
        <dbReference type="ARBA" id="ARBA00022603"/>
    </source>
</evidence>
<dbReference type="AlphaFoldDB" id="A0A561TJE4"/>
<dbReference type="SUPFAM" id="SSF53335">
    <property type="entry name" value="S-adenosyl-L-methionine-dependent methyltransferases"/>
    <property type="match status" value="1"/>
</dbReference>
<dbReference type="PROSITE" id="PS00094">
    <property type="entry name" value="C5_MTASE_1"/>
    <property type="match status" value="1"/>
</dbReference>
<comment type="similarity">
    <text evidence="6">Belongs to the class I-like SAM-binding methyltransferase superfamily. C5-methyltransferase family.</text>
</comment>
<dbReference type="PANTHER" id="PTHR10629:SF52">
    <property type="entry name" value="DNA (CYTOSINE-5)-METHYLTRANSFERASE 1"/>
    <property type="match status" value="1"/>
</dbReference>
<dbReference type="PROSITE" id="PS51679">
    <property type="entry name" value="SAM_MT_C5"/>
    <property type="match status" value="1"/>
</dbReference>
<proteinExistence type="inferred from homology"/>
<dbReference type="InterPro" id="IPR018117">
    <property type="entry name" value="C5_DNA_meth_AS"/>
</dbReference>
<dbReference type="OrthoDB" id="9813719at2"/>
<name>A0A561TJE4_9ACTN</name>
<dbReference type="RefSeq" id="WP_145869044.1">
    <property type="nucleotide sequence ID" value="NZ_BNCE01000007.1"/>
</dbReference>
<dbReference type="Gene3D" id="3.40.50.150">
    <property type="entry name" value="Vaccinia Virus protein VP39"/>
    <property type="match status" value="1"/>
</dbReference>
<comment type="caution">
    <text evidence="8">The sequence shown here is derived from an EMBL/GenBank/DDBJ whole genome shotgun (WGS) entry which is preliminary data.</text>
</comment>
<dbReference type="PRINTS" id="PR00105">
    <property type="entry name" value="C5METTRFRASE"/>
</dbReference>
<reference evidence="8 9" key="1">
    <citation type="submission" date="2019-06" db="EMBL/GenBank/DDBJ databases">
        <title>Sequencing the genomes of 1000 actinobacteria strains.</title>
        <authorList>
            <person name="Klenk H.-P."/>
        </authorList>
    </citation>
    <scope>NUCLEOTIDE SEQUENCE [LARGE SCALE GENOMIC DNA]</scope>
    <source>
        <strain evidence="8 9">DSM 41695</strain>
    </source>
</reference>
<dbReference type="Pfam" id="PF00145">
    <property type="entry name" value="DNA_methylase"/>
    <property type="match status" value="1"/>
</dbReference>
<dbReference type="PROSITE" id="PS00095">
    <property type="entry name" value="C5_MTASE_2"/>
    <property type="match status" value="1"/>
</dbReference>
<dbReference type="Proteomes" id="UP000316603">
    <property type="component" value="Unassembled WGS sequence"/>
</dbReference>
<dbReference type="GO" id="GO:0003886">
    <property type="term" value="F:DNA (cytosine-5-)-methyltransferase activity"/>
    <property type="evidence" value="ECO:0007669"/>
    <property type="project" value="UniProtKB-EC"/>
</dbReference>
<evidence type="ECO:0000256" key="7">
    <source>
        <dbReference type="SAM" id="MobiDB-lite"/>
    </source>
</evidence>
<evidence type="ECO:0000256" key="1">
    <source>
        <dbReference type="ARBA" id="ARBA00011975"/>
    </source>
</evidence>
<feature type="region of interest" description="Disordered" evidence="7">
    <location>
        <begin position="425"/>
        <end position="449"/>
    </location>
</feature>
<keyword evidence="9" id="KW-1185">Reference proteome</keyword>
<keyword evidence="3 6" id="KW-0808">Transferase</keyword>
<evidence type="ECO:0000256" key="5">
    <source>
        <dbReference type="ARBA" id="ARBA00022747"/>
    </source>
</evidence>
<evidence type="ECO:0000313" key="8">
    <source>
        <dbReference type="EMBL" id="TWF87257.1"/>
    </source>
</evidence>
<dbReference type="InterPro" id="IPR001525">
    <property type="entry name" value="C5_MeTfrase"/>
</dbReference>
<dbReference type="InterPro" id="IPR029063">
    <property type="entry name" value="SAM-dependent_MTases_sf"/>
</dbReference>
<dbReference type="GO" id="GO:0044027">
    <property type="term" value="P:negative regulation of gene expression via chromosomal CpG island methylation"/>
    <property type="evidence" value="ECO:0007669"/>
    <property type="project" value="TreeGrafter"/>
</dbReference>
<dbReference type="GO" id="GO:0009307">
    <property type="term" value="P:DNA restriction-modification system"/>
    <property type="evidence" value="ECO:0007669"/>
    <property type="project" value="UniProtKB-KW"/>
</dbReference>
<accession>A0A561TJE4</accession>
<gene>
    <name evidence="8" type="ORF">FHX78_114261</name>
</gene>
<dbReference type="GO" id="GO:0003677">
    <property type="term" value="F:DNA binding"/>
    <property type="evidence" value="ECO:0007669"/>
    <property type="project" value="TreeGrafter"/>
</dbReference>
<evidence type="ECO:0000256" key="4">
    <source>
        <dbReference type="ARBA" id="ARBA00022691"/>
    </source>
</evidence>
<evidence type="ECO:0000256" key="6">
    <source>
        <dbReference type="PROSITE-ProRule" id="PRU01016"/>
    </source>
</evidence>
<dbReference type="PANTHER" id="PTHR10629">
    <property type="entry name" value="CYTOSINE-SPECIFIC METHYLTRANSFERASE"/>
    <property type="match status" value="1"/>
</dbReference>
<keyword evidence="5" id="KW-0680">Restriction system</keyword>
<dbReference type="GO" id="GO:0032259">
    <property type="term" value="P:methylation"/>
    <property type="evidence" value="ECO:0007669"/>
    <property type="project" value="UniProtKB-KW"/>
</dbReference>
<dbReference type="InterPro" id="IPR031303">
    <property type="entry name" value="C5_meth_CS"/>
</dbReference>
<protein>
    <recommendedName>
        <fullName evidence="1">DNA (cytosine-5-)-methyltransferase</fullName>
        <ecNumber evidence="1">2.1.1.37</ecNumber>
    </recommendedName>
</protein>
<dbReference type="EMBL" id="VIWV01000001">
    <property type="protein sequence ID" value="TWF87257.1"/>
    <property type="molecule type" value="Genomic_DNA"/>
</dbReference>
<dbReference type="Gene3D" id="3.90.120.10">
    <property type="entry name" value="DNA Methylase, subunit A, domain 2"/>
    <property type="match status" value="1"/>
</dbReference>
<keyword evidence="4 6" id="KW-0949">S-adenosyl-L-methionine</keyword>
<feature type="active site" evidence="6">
    <location>
        <position position="103"/>
    </location>
</feature>
<keyword evidence="2 6" id="KW-0489">Methyltransferase</keyword>
<dbReference type="EC" id="2.1.1.37" evidence="1"/>
<evidence type="ECO:0000256" key="3">
    <source>
        <dbReference type="ARBA" id="ARBA00022679"/>
    </source>
</evidence>
<dbReference type="InterPro" id="IPR050390">
    <property type="entry name" value="C5-Methyltransferase"/>
</dbReference>
<evidence type="ECO:0000313" key="9">
    <source>
        <dbReference type="Proteomes" id="UP000316603"/>
    </source>
</evidence>
<sequence length="449" mass="49259">MRASGRKRPQFASPLTSIEICAGAGGQAVGLHDAGFDHRALVEWDPHAVQTLSANVAGWPGWDAERANRLRPMDVKEFLKTQEYRDLGLKPKQLDLLAGGVPCPPFSLAGKQLGREDERDLFPAALDIIAELLPKAVMIENVRGILEPPEVFIEYRAEILRDLKDLGYSVPQMKRGWTPARQDVEMRKVWRRLDAKNFGVPQLRPRAILVAIHEDWLPGDGSEFSWPIRLDDDEATVARALEETMRERCADFWDKNKWGRPAAPGDRTGEDVFNDWLEDAEKAAAAGRGVAPTLVGGSRKHGGADLGPTRAKRAWEALGVNALGVANDRGACDPERDLFRDTGPMLTVEQAAIIQGFPRGWQFQGRKTARYRQVGNAFPPPVAEAVGRAIAAVLRPAHREELLNGYVMDSGQGMAEQSPVGQLEIPVSGSGRPRAARKNGVSDLLSTGN</sequence>
<organism evidence="8 9">
    <name type="scientific">Streptomyces capillispiralis</name>
    <dbReference type="NCBI Taxonomy" id="68182"/>
    <lineage>
        <taxon>Bacteria</taxon>
        <taxon>Bacillati</taxon>
        <taxon>Actinomycetota</taxon>
        <taxon>Actinomycetes</taxon>
        <taxon>Kitasatosporales</taxon>
        <taxon>Streptomycetaceae</taxon>
        <taxon>Streptomyces</taxon>
    </lineage>
</organism>